<dbReference type="GO" id="GO:0030170">
    <property type="term" value="F:pyridoxal phosphate binding"/>
    <property type="evidence" value="ECO:0007669"/>
    <property type="project" value="InterPro"/>
</dbReference>
<dbReference type="Gene3D" id="3.90.1150.10">
    <property type="entry name" value="Aspartate Aminotransferase, domain 1"/>
    <property type="match status" value="1"/>
</dbReference>
<dbReference type="EMBL" id="FONG01000001">
    <property type="protein sequence ID" value="SFE02799.1"/>
    <property type="molecule type" value="Genomic_DNA"/>
</dbReference>
<evidence type="ECO:0000313" key="8">
    <source>
        <dbReference type="EMBL" id="SFE02799.1"/>
    </source>
</evidence>
<evidence type="ECO:0000256" key="3">
    <source>
        <dbReference type="ARBA" id="ARBA00022576"/>
    </source>
</evidence>
<name>A0A1I1X5Z3_9ACTN</name>
<evidence type="ECO:0000256" key="6">
    <source>
        <dbReference type="SAM" id="MobiDB-lite"/>
    </source>
</evidence>
<accession>A0A1I1X5Z3</accession>
<comment type="similarity">
    <text evidence="2">Belongs to the class-I pyridoxal-phosphate-dependent aminotransferase family.</text>
</comment>
<evidence type="ECO:0000256" key="1">
    <source>
        <dbReference type="ARBA" id="ARBA00001933"/>
    </source>
</evidence>
<dbReference type="SUPFAM" id="SSF53383">
    <property type="entry name" value="PLP-dependent transferases"/>
    <property type="match status" value="1"/>
</dbReference>
<proteinExistence type="inferred from homology"/>
<dbReference type="InterPro" id="IPR004839">
    <property type="entry name" value="Aminotransferase_I/II_large"/>
</dbReference>
<evidence type="ECO:0000256" key="5">
    <source>
        <dbReference type="ARBA" id="ARBA00022898"/>
    </source>
</evidence>
<dbReference type="InterPro" id="IPR015421">
    <property type="entry name" value="PyrdxlP-dep_Trfase_major"/>
</dbReference>
<sequence>MRLGLPYDVRPEPGLPLPAHWQQRLAATGPGTDGIGGGPRLLEAACGYWARRGLPCDAGHVLAGPGAEALLLALLAAADGDPVLARPAPAWQAPVARLLGRRVHTAPTPPEGGGVPDPFALLETVRRARAAGSDPRLLVLSAADDPTGTVTAPELLHETCEAAAEAGLLIVSDETYSDTLHHHDTVLLSPAEMLPDHTVVLTDLAATLVPASAPAALVRFPGTAHGTAWRERTIGILTVLRAVLPAPVAAATAYVLTEPPEVTDRTAAANRLHARTAAAAFRAITGAGATCRPPRAGFQLYPTLPAAGLNAAELEERLTAALGRPVLGGHRFGDDPAEPRVRISTGVLHGATDAEREAALTAADPLTVPHVAAALAALAEAVSGHADPGATGAGPASGTASGAVGESADTGSRQRGA</sequence>
<dbReference type="Pfam" id="PF00155">
    <property type="entry name" value="Aminotran_1_2"/>
    <property type="match status" value="1"/>
</dbReference>
<evidence type="ECO:0000256" key="2">
    <source>
        <dbReference type="ARBA" id="ARBA00007441"/>
    </source>
</evidence>
<dbReference type="GO" id="GO:0008483">
    <property type="term" value="F:transaminase activity"/>
    <property type="evidence" value="ECO:0007669"/>
    <property type="project" value="UniProtKB-KW"/>
</dbReference>
<dbReference type="GO" id="GO:0006520">
    <property type="term" value="P:amino acid metabolic process"/>
    <property type="evidence" value="ECO:0007669"/>
    <property type="project" value="InterPro"/>
</dbReference>
<gene>
    <name evidence="8" type="ORF">SAMN05216251_101214</name>
</gene>
<dbReference type="RefSeq" id="WP_093711373.1">
    <property type="nucleotide sequence ID" value="NZ_FONG01000001.1"/>
</dbReference>
<dbReference type="PANTHER" id="PTHR46383:SF1">
    <property type="entry name" value="ASPARTATE AMINOTRANSFERASE"/>
    <property type="match status" value="1"/>
</dbReference>
<evidence type="ECO:0000256" key="4">
    <source>
        <dbReference type="ARBA" id="ARBA00022679"/>
    </source>
</evidence>
<keyword evidence="3 8" id="KW-0032">Aminotransferase</keyword>
<protein>
    <submittedName>
        <fullName evidence="8">Aspartate/methionine/tyrosine aminotransferase</fullName>
    </submittedName>
</protein>
<feature type="compositionally biased region" description="Low complexity" evidence="6">
    <location>
        <begin position="388"/>
        <end position="403"/>
    </location>
</feature>
<dbReference type="InterPro" id="IPR015422">
    <property type="entry name" value="PyrdxlP-dep_Trfase_small"/>
</dbReference>
<dbReference type="PANTHER" id="PTHR46383">
    <property type="entry name" value="ASPARTATE AMINOTRANSFERASE"/>
    <property type="match status" value="1"/>
</dbReference>
<dbReference type="AlphaFoldDB" id="A0A1I1X5Z3"/>
<evidence type="ECO:0000313" key="9">
    <source>
        <dbReference type="Proteomes" id="UP000199323"/>
    </source>
</evidence>
<dbReference type="STRING" id="380248.SAMN05216251_101214"/>
<organism evidence="8 9">
    <name type="scientific">Actinacidiphila alni</name>
    <dbReference type="NCBI Taxonomy" id="380248"/>
    <lineage>
        <taxon>Bacteria</taxon>
        <taxon>Bacillati</taxon>
        <taxon>Actinomycetota</taxon>
        <taxon>Actinomycetes</taxon>
        <taxon>Kitasatosporales</taxon>
        <taxon>Streptomycetaceae</taxon>
        <taxon>Actinacidiphila</taxon>
    </lineage>
</organism>
<reference evidence="8 9" key="1">
    <citation type="submission" date="2016-10" db="EMBL/GenBank/DDBJ databases">
        <authorList>
            <person name="de Groot N.N."/>
        </authorList>
    </citation>
    <scope>NUCLEOTIDE SEQUENCE [LARGE SCALE GENOMIC DNA]</scope>
    <source>
        <strain evidence="8 9">CGMCC 4.3510</strain>
    </source>
</reference>
<keyword evidence="4 8" id="KW-0808">Transferase</keyword>
<comment type="cofactor">
    <cofactor evidence="1">
        <name>pyridoxal 5'-phosphate</name>
        <dbReference type="ChEBI" id="CHEBI:597326"/>
    </cofactor>
</comment>
<keyword evidence="5" id="KW-0663">Pyridoxal phosphate</keyword>
<dbReference type="Gene3D" id="3.40.640.10">
    <property type="entry name" value="Type I PLP-dependent aspartate aminotransferase-like (Major domain)"/>
    <property type="match status" value="1"/>
</dbReference>
<evidence type="ECO:0000259" key="7">
    <source>
        <dbReference type="Pfam" id="PF00155"/>
    </source>
</evidence>
<dbReference type="InterPro" id="IPR050596">
    <property type="entry name" value="AspAT/PAT-like"/>
</dbReference>
<dbReference type="OrthoDB" id="2192472at2"/>
<dbReference type="Proteomes" id="UP000199323">
    <property type="component" value="Unassembled WGS sequence"/>
</dbReference>
<keyword evidence="9" id="KW-1185">Reference proteome</keyword>
<feature type="region of interest" description="Disordered" evidence="6">
    <location>
        <begin position="386"/>
        <end position="417"/>
    </location>
</feature>
<feature type="domain" description="Aminotransferase class I/classII large" evidence="7">
    <location>
        <begin position="39"/>
        <end position="182"/>
    </location>
</feature>
<dbReference type="InterPro" id="IPR015424">
    <property type="entry name" value="PyrdxlP-dep_Trfase"/>
</dbReference>